<dbReference type="EMBL" id="JAGJCB010000002">
    <property type="protein sequence ID" value="MBP0902727.1"/>
    <property type="molecule type" value="Genomic_DNA"/>
</dbReference>
<keyword evidence="3" id="KW-1185">Reference proteome</keyword>
<proteinExistence type="predicted"/>
<reference evidence="2 3" key="1">
    <citation type="submission" date="2021-04" db="EMBL/GenBank/DDBJ databases">
        <title>Mariniflexile gromovii gen. nov., sp. nov., a gliding bacterium isolated from the sea urchin Strongylocentrotus intermedius.</title>
        <authorList>
            <person name="Ko S."/>
            <person name="Le V."/>
            <person name="Ahn C.-Y."/>
            <person name="Oh H.-M."/>
        </authorList>
    </citation>
    <scope>NUCLEOTIDE SEQUENCE [LARGE SCALE GENOMIC DNA]</scope>
    <source>
        <strain evidence="2 3">KCTC 12570</strain>
    </source>
</reference>
<accession>A0ABS4BRI6</accession>
<name>A0ABS4BRI6_9FLAO</name>
<gene>
    <name evidence="2" type="ORF">J8H85_02705</name>
</gene>
<protein>
    <recommendedName>
        <fullName evidence="4">OmpA family protein</fullName>
    </recommendedName>
</protein>
<evidence type="ECO:0008006" key="4">
    <source>
        <dbReference type="Google" id="ProtNLM"/>
    </source>
</evidence>
<keyword evidence="1" id="KW-0732">Signal</keyword>
<feature type="chain" id="PRO_5046150605" description="OmpA family protein" evidence="1">
    <location>
        <begin position="22"/>
        <end position="630"/>
    </location>
</feature>
<sequence length="630" mass="73693">MKKEYLLLITCLLLGSNMVLSQNTFDIVFNASDRDEKCKECIQAFRQKPKEVRYSIVRENDNLYFEVNDKNWFYTVFKNPDDGMAIDVVLKNRYNCNIATINKNQIKGQLLKPIYSEGLKSGLEPREQNKFRVKVGKIPSGLLNEQLEYNILFLGKKNLCQYYVTYDLEYYSWDLLDMGMYLDYLSYETKQIRSTSEKSSIQNKKLKFIIPFEKNKSSFSSSDIKPIYDTLKSTDFDIKALDIKAYSSIEGSSDRNAQLQEQRAKNMIAALQAYQKPTIKTTVASLDNWVEFFNDIEGNKYEYLRSLDKNEIRDIVIGTVANELEPILKKHRKAVVELELEKKVIRKGESIQNLIADFNKSITDGKLDVAKELQNSIFEKMRTKEASITNIQDMIIPMHKKYAQFLNKNASYKCLLDERLTLIAYKELLEIEKIVPKDANVRYNLVAMEIKLWKNNGINVDESQIVKDINDLKKYGIDKSLISRMMVNFYIVIADKFMKNRDFDNKDKAIDYVNDNYKNFTLSNYDYLSLAQFFSLYGNSNLAVKLLERKSRSIDIDEDLLFYYLNLTLIDKELTKQTNYRTILLNAYDMNKERFCKLFNSVDNGGVTFQLLENEYLRKTYCDNCESQNL</sequence>
<feature type="signal peptide" evidence="1">
    <location>
        <begin position="1"/>
        <end position="21"/>
    </location>
</feature>
<comment type="caution">
    <text evidence="2">The sequence shown here is derived from an EMBL/GenBank/DDBJ whole genome shotgun (WGS) entry which is preliminary data.</text>
</comment>
<organism evidence="2 3">
    <name type="scientific">Mariniflexile gromovii</name>
    <dbReference type="NCBI Taxonomy" id="362523"/>
    <lineage>
        <taxon>Bacteria</taxon>
        <taxon>Pseudomonadati</taxon>
        <taxon>Bacteroidota</taxon>
        <taxon>Flavobacteriia</taxon>
        <taxon>Flavobacteriales</taxon>
        <taxon>Flavobacteriaceae</taxon>
        <taxon>Mariniflexile</taxon>
    </lineage>
</organism>
<evidence type="ECO:0000256" key="1">
    <source>
        <dbReference type="SAM" id="SignalP"/>
    </source>
</evidence>
<dbReference type="Proteomes" id="UP000670776">
    <property type="component" value="Unassembled WGS sequence"/>
</dbReference>
<evidence type="ECO:0000313" key="2">
    <source>
        <dbReference type="EMBL" id="MBP0902727.1"/>
    </source>
</evidence>
<dbReference type="RefSeq" id="WP_209652440.1">
    <property type="nucleotide sequence ID" value="NZ_JAGJCB010000002.1"/>
</dbReference>
<evidence type="ECO:0000313" key="3">
    <source>
        <dbReference type="Proteomes" id="UP000670776"/>
    </source>
</evidence>